<dbReference type="EMBL" id="KN838547">
    <property type="protein sequence ID" value="KIK07502.1"/>
    <property type="molecule type" value="Genomic_DNA"/>
</dbReference>
<reference evidence="5 6" key="1">
    <citation type="submission" date="2014-04" db="EMBL/GenBank/DDBJ databases">
        <authorList>
            <consortium name="DOE Joint Genome Institute"/>
            <person name="Kuo A."/>
            <person name="Kohler A."/>
            <person name="Nagy L.G."/>
            <person name="Floudas D."/>
            <person name="Copeland A."/>
            <person name="Barry K.W."/>
            <person name="Cichocki N."/>
            <person name="Veneault-Fourrey C."/>
            <person name="LaButti K."/>
            <person name="Lindquist E.A."/>
            <person name="Lipzen A."/>
            <person name="Lundell T."/>
            <person name="Morin E."/>
            <person name="Murat C."/>
            <person name="Sun H."/>
            <person name="Tunlid A."/>
            <person name="Henrissat B."/>
            <person name="Grigoriev I.V."/>
            <person name="Hibbett D.S."/>
            <person name="Martin F."/>
            <person name="Nordberg H.P."/>
            <person name="Cantor M.N."/>
            <person name="Hua S.X."/>
        </authorList>
    </citation>
    <scope>NUCLEOTIDE SEQUENCE [LARGE SCALE GENOMIC DNA]</scope>
    <source>
        <strain evidence="5 6">LaAM-08-1</strain>
    </source>
</reference>
<protein>
    <recommendedName>
        <fullName evidence="4">RRM domain-containing protein</fullName>
    </recommendedName>
</protein>
<name>A0A0C9YBA0_9AGAR</name>
<feature type="region of interest" description="Disordered" evidence="3">
    <location>
        <begin position="1"/>
        <end position="145"/>
    </location>
</feature>
<evidence type="ECO:0000259" key="4">
    <source>
        <dbReference type="PROSITE" id="PS50102"/>
    </source>
</evidence>
<dbReference type="GO" id="GO:0005730">
    <property type="term" value="C:nucleolus"/>
    <property type="evidence" value="ECO:0007669"/>
    <property type="project" value="TreeGrafter"/>
</dbReference>
<feature type="domain" description="RRM" evidence="4">
    <location>
        <begin position="154"/>
        <end position="237"/>
    </location>
</feature>
<dbReference type="PANTHER" id="PTHR23236:SF51">
    <property type="entry name" value="NUCLEOLAR PROTEIN 6"/>
    <property type="match status" value="1"/>
</dbReference>
<dbReference type="STRING" id="1095629.A0A0C9YBA0"/>
<feature type="compositionally biased region" description="Polar residues" evidence="3">
    <location>
        <begin position="268"/>
        <end position="277"/>
    </location>
</feature>
<feature type="compositionally biased region" description="Polar residues" evidence="3">
    <location>
        <begin position="65"/>
        <end position="82"/>
    </location>
</feature>
<proteinExistence type="predicted"/>
<dbReference type="Proteomes" id="UP000054477">
    <property type="component" value="Unassembled WGS sequence"/>
</dbReference>
<dbReference type="OrthoDB" id="167718at2759"/>
<dbReference type="InterPro" id="IPR034228">
    <property type="entry name" value="Nop6_RRM"/>
</dbReference>
<accession>A0A0C9YBA0</accession>
<gene>
    <name evidence="5" type="ORF">K443DRAFT_86995</name>
</gene>
<evidence type="ECO:0000256" key="3">
    <source>
        <dbReference type="SAM" id="MobiDB-lite"/>
    </source>
</evidence>
<dbReference type="InterPro" id="IPR012677">
    <property type="entry name" value="Nucleotide-bd_a/b_plait_sf"/>
</dbReference>
<evidence type="ECO:0000256" key="1">
    <source>
        <dbReference type="ARBA" id="ARBA00022884"/>
    </source>
</evidence>
<feature type="compositionally biased region" description="Basic and acidic residues" evidence="3">
    <location>
        <begin position="83"/>
        <end position="93"/>
    </location>
</feature>
<dbReference type="AlphaFoldDB" id="A0A0C9YBA0"/>
<dbReference type="InterPro" id="IPR035979">
    <property type="entry name" value="RBD_domain_sf"/>
</dbReference>
<feature type="region of interest" description="Disordered" evidence="3">
    <location>
        <begin position="262"/>
        <end position="341"/>
    </location>
</feature>
<dbReference type="GO" id="GO:0019843">
    <property type="term" value="F:rRNA binding"/>
    <property type="evidence" value="ECO:0007669"/>
    <property type="project" value="TreeGrafter"/>
</dbReference>
<evidence type="ECO:0000313" key="6">
    <source>
        <dbReference type="Proteomes" id="UP000054477"/>
    </source>
</evidence>
<dbReference type="PANTHER" id="PTHR23236">
    <property type="entry name" value="EUKARYOTIC TRANSLATION INITIATION FACTOR 4B/4H"/>
    <property type="match status" value="1"/>
</dbReference>
<feature type="compositionally biased region" description="Basic residues" evidence="3">
    <location>
        <begin position="314"/>
        <end position="326"/>
    </location>
</feature>
<dbReference type="Gene3D" id="3.30.70.330">
    <property type="match status" value="1"/>
</dbReference>
<sequence>MSTTQKLTKKQKKGLAFRERQSSKRKHGDATIADMDDNALPIMEEQDLATISGDELQIEGDAKQTKSTTSTGEIEKGSSQSEGKGKEKRKQESGLDVESNGPRKRKRENEVGVEEEDVLKKSAVMKRKKLGDEGSGEGVGKDVGSTRAQQKQRFILFVGNLKYTTSREAIAAHFAACDPPPSIRLLTPKPKPGSTQRAKSKGCAFLEFTHRNALQQALKLHQSMLEGRMINVELTAGGGGNSGSRLEKVRERNKALLVQRKDRVEQGSFDSNQNTFPSMPDKPQRYSKTSGLEQKPMLKRTWTVEDEVDDGKTRRGGKKHAKGSKTRAKDWGTGVNAIPVG</sequence>
<evidence type="ECO:0000313" key="5">
    <source>
        <dbReference type="EMBL" id="KIK07502.1"/>
    </source>
</evidence>
<keyword evidence="6" id="KW-1185">Reference proteome</keyword>
<reference evidence="6" key="2">
    <citation type="submission" date="2015-01" db="EMBL/GenBank/DDBJ databases">
        <title>Evolutionary Origins and Diversification of the Mycorrhizal Mutualists.</title>
        <authorList>
            <consortium name="DOE Joint Genome Institute"/>
            <consortium name="Mycorrhizal Genomics Consortium"/>
            <person name="Kohler A."/>
            <person name="Kuo A."/>
            <person name="Nagy L.G."/>
            <person name="Floudas D."/>
            <person name="Copeland A."/>
            <person name="Barry K.W."/>
            <person name="Cichocki N."/>
            <person name="Veneault-Fourrey C."/>
            <person name="LaButti K."/>
            <person name="Lindquist E.A."/>
            <person name="Lipzen A."/>
            <person name="Lundell T."/>
            <person name="Morin E."/>
            <person name="Murat C."/>
            <person name="Riley R."/>
            <person name="Ohm R."/>
            <person name="Sun H."/>
            <person name="Tunlid A."/>
            <person name="Henrissat B."/>
            <person name="Grigoriev I.V."/>
            <person name="Hibbett D.S."/>
            <person name="Martin F."/>
        </authorList>
    </citation>
    <scope>NUCLEOTIDE SEQUENCE [LARGE SCALE GENOMIC DNA]</scope>
    <source>
        <strain evidence="6">LaAM-08-1</strain>
    </source>
</reference>
<dbReference type="SMART" id="SM00360">
    <property type="entry name" value="RRM"/>
    <property type="match status" value="1"/>
</dbReference>
<evidence type="ECO:0000256" key="2">
    <source>
        <dbReference type="PROSITE-ProRule" id="PRU00176"/>
    </source>
</evidence>
<dbReference type="PROSITE" id="PS50102">
    <property type="entry name" value="RRM"/>
    <property type="match status" value="1"/>
</dbReference>
<organism evidence="5 6">
    <name type="scientific">Laccaria amethystina LaAM-08-1</name>
    <dbReference type="NCBI Taxonomy" id="1095629"/>
    <lineage>
        <taxon>Eukaryota</taxon>
        <taxon>Fungi</taxon>
        <taxon>Dikarya</taxon>
        <taxon>Basidiomycota</taxon>
        <taxon>Agaricomycotina</taxon>
        <taxon>Agaricomycetes</taxon>
        <taxon>Agaricomycetidae</taxon>
        <taxon>Agaricales</taxon>
        <taxon>Agaricineae</taxon>
        <taxon>Hydnangiaceae</taxon>
        <taxon>Laccaria</taxon>
    </lineage>
</organism>
<dbReference type="HOGENOM" id="CLU_037639_1_1_1"/>
<dbReference type="GO" id="GO:0042274">
    <property type="term" value="P:ribosomal small subunit biogenesis"/>
    <property type="evidence" value="ECO:0007669"/>
    <property type="project" value="TreeGrafter"/>
</dbReference>
<dbReference type="Pfam" id="PF00076">
    <property type="entry name" value="RRM_1"/>
    <property type="match status" value="1"/>
</dbReference>
<dbReference type="InterPro" id="IPR000504">
    <property type="entry name" value="RRM_dom"/>
</dbReference>
<dbReference type="CDD" id="cd12400">
    <property type="entry name" value="RRM_Nop6"/>
    <property type="match status" value="1"/>
</dbReference>
<dbReference type="SUPFAM" id="SSF54928">
    <property type="entry name" value="RNA-binding domain, RBD"/>
    <property type="match status" value="1"/>
</dbReference>
<keyword evidence="1 2" id="KW-0694">RNA-binding</keyword>